<keyword evidence="3 9" id="KW-0963">Cytoplasm</keyword>
<dbReference type="SUPFAM" id="SSF54637">
    <property type="entry name" value="Thioesterase/thiol ester dehydrase-isomerase"/>
    <property type="match status" value="1"/>
</dbReference>
<feature type="active site" evidence="9">
    <location>
        <position position="70"/>
    </location>
</feature>
<evidence type="ECO:0000313" key="11">
    <source>
        <dbReference type="Proteomes" id="UP000005536"/>
    </source>
</evidence>
<comment type="caution">
    <text evidence="10">The sequence shown here is derived from an EMBL/GenBank/DDBJ whole genome shotgun (WGS) entry which is preliminary data.</text>
</comment>
<dbReference type="GO" id="GO:0006633">
    <property type="term" value="P:fatty acid biosynthetic process"/>
    <property type="evidence" value="ECO:0007669"/>
    <property type="project" value="UniProtKB-UniRule"/>
</dbReference>
<dbReference type="FunFam" id="3.10.129.10:FF:000001">
    <property type="entry name" value="3-hydroxyacyl-[acyl-carrier-protein] dehydratase FabZ"/>
    <property type="match status" value="1"/>
</dbReference>
<evidence type="ECO:0000256" key="4">
    <source>
        <dbReference type="ARBA" id="ARBA00022516"/>
    </source>
</evidence>
<evidence type="ECO:0000256" key="9">
    <source>
        <dbReference type="HAMAP-Rule" id="MF_00406"/>
    </source>
</evidence>
<dbReference type="GO" id="GO:0009245">
    <property type="term" value="P:lipid A biosynthetic process"/>
    <property type="evidence" value="ECO:0007669"/>
    <property type="project" value="UniProtKB-UniRule"/>
</dbReference>
<evidence type="ECO:0000256" key="5">
    <source>
        <dbReference type="ARBA" id="ARBA00022556"/>
    </source>
</evidence>
<sequence>MPSEKYAGGANLSRNNRMEIKLPIEAREIQEILPHRFPFLLLDRVIAAKPGKSLTAIKNVTFNEQFFQGHFPESPVMPGVLIVEAMAQACGVLAVLSQGSTKRRENEITLFAGLDNVRFKRQVIPGDRLQFEVELLAHKRGIGKFNAVAKVDGELACEATIMCAQRIVEKD</sequence>
<gene>
    <name evidence="9 10" type="primary">fabZ</name>
    <name evidence="10" type="ORF">NEIELOOT_02941</name>
</gene>
<comment type="subcellular location">
    <subcellularLocation>
        <location evidence="1 9">Cytoplasm</location>
    </subcellularLocation>
</comment>
<dbReference type="GO" id="GO:0005737">
    <property type="term" value="C:cytoplasm"/>
    <property type="evidence" value="ECO:0007669"/>
    <property type="project" value="UniProtKB-SubCell"/>
</dbReference>
<keyword evidence="6 9" id="KW-0443">Lipid metabolism</keyword>
<dbReference type="HAMAP" id="MF_00406">
    <property type="entry name" value="FabZ"/>
    <property type="match status" value="1"/>
</dbReference>
<proteinExistence type="inferred from homology"/>
<dbReference type="Gene3D" id="3.10.129.10">
    <property type="entry name" value="Hotdog Thioesterase"/>
    <property type="match status" value="1"/>
</dbReference>
<evidence type="ECO:0000256" key="1">
    <source>
        <dbReference type="ARBA" id="ARBA00004496"/>
    </source>
</evidence>
<dbReference type="CDD" id="cd01288">
    <property type="entry name" value="FabZ"/>
    <property type="match status" value="1"/>
</dbReference>
<evidence type="ECO:0000256" key="8">
    <source>
        <dbReference type="ARBA" id="ARBA00025049"/>
    </source>
</evidence>
<dbReference type="PANTHER" id="PTHR30272:SF1">
    <property type="entry name" value="3-HYDROXYACYL-[ACYL-CARRIER-PROTEIN] DEHYDRATASE"/>
    <property type="match status" value="1"/>
</dbReference>
<dbReference type="NCBIfam" id="TIGR01750">
    <property type="entry name" value="fabZ"/>
    <property type="match status" value="1"/>
</dbReference>
<comment type="function">
    <text evidence="8 9">Involved in unsaturated fatty acids biosynthesis. Catalyzes the dehydration of short chain beta-hydroxyacyl-ACPs and long chain saturated and unsaturated beta-hydroxyacyl-ACPs.</text>
</comment>
<dbReference type="Proteomes" id="UP000005536">
    <property type="component" value="Unassembled WGS sequence"/>
</dbReference>
<dbReference type="Pfam" id="PF07977">
    <property type="entry name" value="FabA"/>
    <property type="match status" value="1"/>
</dbReference>
<name>D4DV25_NEIEG</name>
<evidence type="ECO:0000256" key="7">
    <source>
        <dbReference type="ARBA" id="ARBA00023239"/>
    </source>
</evidence>
<dbReference type="PANTHER" id="PTHR30272">
    <property type="entry name" value="3-HYDROXYACYL-[ACYL-CARRIER-PROTEIN] DEHYDRATASE"/>
    <property type="match status" value="1"/>
</dbReference>
<keyword evidence="5 9" id="KW-0441">Lipid A biosynthesis</keyword>
<dbReference type="EMBL" id="ADBF01000256">
    <property type="protein sequence ID" value="EFE48302.1"/>
    <property type="molecule type" value="Genomic_DNA"/>
</dbReference>
<evidence type="ECO:0000256" key="3">
    <source>
        <dbReference type="ARBA" id="ARBA00022490"/>
    </source>
</evidence>
<comment type="similarity">
    <text evidence="2 9">Belongs to the thioester dehydratase family. FabZ subfamily.</text>
</comment>
<dbReference type="AlphaFoldDB" id="D4DV25"/>
<dbReference type="GO" id="GO:0016020">
    <property type="term" value="C:membrane"/>
    <property type="evidence" value="ECO:0007669"/>
    <property type="project" value="GOC"/>
</dbReference>
<reference evidence="10 11" key="1">
    <citation type="submission" date="2010-02" db="EMBL/GenBank/DDBJ databases">
        <authorList>
            <person name="Weinstock G."/>
            <person name="Sodergren E."/>
            <person name="Clifton S."/>
            <person name="Fulton L."/>
            <person name="Fulton B."/>
            <person name="Courtney L."/>
            <person name="Fronick C."/>
            <person name="Harrison M."/>
            <person name="Strong C."/>
            <person name="Farmer C."/>
            <person name="Delahaunty K."/>
            <person name="Markovic C."/>
            <person name="Hall O."/>
            <person name="Minx P."/>
            <person name="Tomlinson C."/>
            <person name="Mitreva M."/>
            <person name="Nelson J."/>
            <person name="Hou S."/>
            <person name="Wollam A."/>
            <person name="Pepin K.H."/>
            <person name="Johnson M."/>
            <person name="Bhonagiri V."/>
            <person name="Zhang X."/>
            <person name="Suruliraj S."/>
            <person name="Warren W."/>
            <person name="Chinwalla A."/>
            <person name="Mardis E.R."/>
            <person name="Wilson R.K."/>
        </authorList>
    </citation>
    <scope>NUCLEOTIDE SEQUENCE [LARGE SCALE GENOMIC DNA]</scope>
    <source>
        <strain evidence="10 11">ATCC 29315</strain>
    </source>
</reference>
<accession>D4DV25</accession>
<dbReference type="InterPro" id="IPR029069">
    <property type="entry name" value="HotDog_dom_sf"/>
</dbReference>
<dbReference type="EC" id="4.2.1.59" evidence="9"/>
<dbReference type="InterPro" id="IPR013114">
    <property type="entry name" value="FabA_FabZ"/>
</dbReference>
<organism evidence="10 11">
    <name type="scientific">Neisseria elongata subsp. glycolytica ATCC 29315</name>
    <dbReference type="NCBI Taxonomy" id="546263"/>
    <lineage>
        <taxon>Bacteria</taxon>
        <taxon>Pseudomonadati</taxon>
        <taxon>Pseudomonadota</taxon>
        <taxon>Betaproteobacteria</taxon>
        <taxon>Neisseriales</taxon>
        <taxon>Neisseriaceae</taxon>
        <taxon>Neisseria</taxon>
    </lineage>
</organism>
<evidence type="ECO:0000256" key="6">
    <source>
        <dbReference type="ARBA" id="ARBA00023098"/>
    </source>
</evidence>
<evidence type="ECO:0000256" key="2">
    <source>
        <dbReference type="ARBA" id="ARBA00009174"/>
    </source>
</evidence>
<dbReference type="InterPro" id="IPR010084">
    <property type="entry name" value="FabZ"/>
</dbReference>
<dbReference type="GO" id="GO:0019171">
    <property type="term" value="F:(3R)-hydroxyacyl-[acyl-carrier-protein] dehydratase activity"/>
    <property type="evidence" value="ECO:0007669"/>
    <property type="project" value="UniProtKB-EC"/>
</dbReference>
<dbReference type="STRING" id="546263.NELON_09615"/>
<protein>
    <recommendedName>
        <fullName evidence="9">3-hydroxyacyl-[acyl-carrier-protein] dehydratase FabZ</fullName>
        <ecNumber evidence="9">4.2.1.59</ecNumber>
    </recommendedName>
    <alternativeName>
        <fullName evidence="9">(3R)-hydroxymyristoyl-[acyl-carrier-protein] dehydratase</fullName>
        <shortName evidence="9">(3R)-hydroxymyristoyl-ACP dehydrase</shortName>
    </alternativeName>
    <alternativeName>
        <fullName evidence="9">Beta-hydroxyacyl-ACP dehydratase</fullName>
    </alternativeName>
</protein>
<evidence type="ECO:0000313" key="10">
    <source>
        <dbReference type="EMBL" id="EFE48302.1"/>
    </source>
</evidence>
<keyword evidence="4 9" id="KW-0444">Lipid biosynthesis</keyword>
<dbReference type="NCBIfam" id="NF000582">
    <property type="entry name" value="PRK00006.1"/>
    <property type="match status" value="1"/>
</dbReference>
<comment type="catalytic activity">
    <reaction evidence="9">
        <text>a (3R)-hydroxyacyl-[ACP] = a (2E)-enoyl-[ACP] + H2O</text>
        <dbReference type="Rhea" id="RHEA:13097"/>
        <dbReference type="Rhea" id="RHEA-COMP:9925"/>
        <dbReference type="Rhea" id="RHEA-COMP:9945"/>
        <dbReference type="ChEBI" id="CHEBI:15377"/>
        <dbReference type="ChEBI" id="CHEBI:78784"/>
        <dbReference type="ChEBI" id="CHEBI:78827"/>
        <dbReference type="EC" id="4.2.1.59"/>
    </reaction>
</comment>
<keyword evidence="7 9" id="KW-0456">Lyase</keyword>